<feature type="compositionally biased region" description="Low complexity" evidence="5">
    <location>
        <begin position="560"/>
        <end position="570"/>
    </location>
</feature>
<evidence type="ECO:0000256" key="4">
    <source>
        <dbReference type="ARBA" id="ARBA00023136"/>
    </source>
</evidence>
<dbReference type="STRING" id="857340.A0A086TI60"/>
<protein>
    <recommendedName>
        <fullName evidence="8">TM7S3/TM198-like domain-containing protein</fullName>
    </recommendedName>
</protein>
<feature type="domain" description="TM7S3/TM198-like" evidence="8">
    <location>
        <begin position="141"/>
        <end position="344"/>
    </location>
</feature>
<dbReference type="InterPro" id="IPR025256">
    <property type="entry name" value="TM7S3/TM198-like_dom"/>
</dbReference>
<organism evidence="9 10">
    <name type="scientific">Hapsidospora chrysogenum (strain ATCC 11550 / CBS 779.69 / DSM 880 / IAM 14645 / JCM 23072 / IMI 49137)</name>
    <name type="common">Acremonium chrysogenum</name>
    <dbReference type="NCBI Taxonomy" id="857340"/>
    <lineage>
        <taxon>Eukaryota</taxon>
        <taxon>Fungi</taxon>
        <taxon>Dikarya</taxon>
        <taxon>Ascomycota</taxon>
        <taxon>Pezizomycotina</taxon>
        <taxon>Sordariomycetes</taxon>
        <taxon>Hypocreomycetidae</taxon>
        <taxon>Hypocreales</taxon>
        <taxon>Bionectriaceae</taxon>
        <taxon>Hapsidospora</taxon>
    </lineage>
</organism>
<evidence type="ECO:0000259" key="8">
    <source>
        <dbReference type="Pfam" id="PF13886"/>
    </source>
</evidence>
<dbReference type="GO" id="GO:0016020">
    <property type="term" value="C:membrane"/>
    <property type="evidence" value="ECO:0007669"/>
    <property type="project" value="UniProtKB-SubCell"/>
</dbReference>
<feature type="compositionally biased region" description="Low complexity" evidence="5">
    <location>
        <begin position="986"/>
        <end position="1001"/>
    </location>
</feature>
<dbReference type="OrthoDB" id="102260at2759"/>
<keyword evidence="3 6" id="KW-1133">Transmembrane helix</keyword>
<keyword evidence="10" id="KW-1185">Reference proteome</keyword>
<feature type="transmembrane region" description="Helical" evidence="6">
    <location>
        <begin position="163"/>
        <end position="183"/>
    </location>
</feature>
<name>A0A086TI60_HAPC1</name>
<feature type="compositionally biased region" description="Polar residues" evidence="5">
    <location>
        <begin position="1002"/>
        <end position="1012"/>
    </location>
</feature>
<feature type="region of interest" description="Disordered" evidence="5">
    <location>
        <begin position="362"/>
        <end position="723"/>
    </location>
</feature>
<evidence type="ECO:0000313" key="10">
    <source>
        <dbReference type="Proteomes" id="UP000029964"/>
    </source>
</evidence>
<keyword evidence="7" id="KW-0732">Signal</keyword>
<feature type="compositionally biased region" description="Polar residues" evidence="5">
    <location>
        <begin position="704"/>
        <end position="714"/>
    </location>
</feature>
<feature type="compositionally biased region" description="Basic and acidic residues" evidence="5">
    <location>
        <begin position="541"/>
        <end position="550"/>
    </location>
</feature>
<evidence type="ECO:0000256" key="2">
    <source>
        <dbReference type="ARBA" id="ARBA00022692"/>
    </source>
</evidence>
<dbReference type="Proteomes" id="UP000029964">
    <property type="component" value="Unassembled WGS sequence"/>
</dbReference>
<accession>A0A086TI60</accession>
<dbReference type="Pfam" id="PF13886">
    <property type="entry name" value="TM7S3_TM198"/>
    <property type="match status" value="1"/>
</dbReference>
<evidence type="ECO:0000256" key="1">
    <source>
        <dbReference type="ARBA" id="ARBA00004141"/>
    </source>
</evidence>
<proteinExistence type="predicted"/>
<dbReference type="AlphaFoldDB" id="A0A086TI60"/>
<dbReference type="PANTHER" id="PTHR39469:SF1">
    <property type="entry name" value="DUF4203 DOMAIN-CONTAINING PROTEIN"/>
    <property type="match status" value="1"/>
</dbReference>
<gene>
    <name evidence="9" type="ORF">ACRE_001980</name>
</gene>
<feature type="region of interest" description="Disordered" evidence="5">
    <location>
        <begin position="986"/>
        <end position="1026"/>
    </location>
</feature>
<feature type="compositionally biased region" description="Basic and acidic residues" evidence="5">
    <location>
        <begin position="488"/>
        <end position="500"/>
    </location>
</feature>
<feature type="transmembrane region" description="Helical" evidence="6">
    <location>
        <begin position="137"/>
        <end position="156"/>
    </location>
</feature>
<keyword evidence="4 6" id="KW-0472">Membrane</keyword>
<comment type="caution">
    <text evidence="9">The sequence shown here is derived from an EMBL/GenBank/DDBJ whole genome shotgun (WGS) entry which is preliminary data.</text>
</comment>
<feature type="chain" id="PRO_5001815641" description="TM7S3/TM198-like domain-containing protein" evidence="7">
    <location>
        <begin position="24"/>
        <end position="1122"/>
    </location>
</feature>
<sequence>MLLRTSHVSVLLLLILALHLATAHHVQLTARQDEDQDQSSVTATRAEPPPRSEPTAIATEGDSAEPKPTASGDGSDGPKPTGSKDDDQDATTTDKPKSAEPTTVFIATDGRLDNSNYYNVTIPDGQLPLPPKLTPGWGVAGTVLIITGAIYALVGIKNRWIHTFFSTAYIASLGVAVLIVYVMDVPISNALQGGYVAAAILSGCALGTASVFFKELTEGLGCALGGFCVSMWLLCLVPGGLLKPVPAKAIFISCFTLVGFAFYFSRYTRDWALISMISFAGATVVVLGIDCFSRAGLKEFWAYIWELNDSLFPLGADTYPVTKGIRVETAATIIIFLVSIISQIKLWKIVREKRKKRAAERAEEQRNLEQEEADVGRQVEEVNNRDRREWERVYGDGDPGSSTGSRVSKEDANNEKNLTNSERPGSDGEVIEMTDMSGSDRGQVSAAPLAEKDDGKVIVRVATDDVPDGVGENEGQDGEEGTRIAYSELKKRDSSVEQSRRSQTTVSGPPEVVPLPFKVPEVEDDAKSHSERSSVATFADDDGKAEEPTRRASFAKRLSRGSSRLLRNLSPISARHVRSASSIGEGESSDELVIPKAGRSDDGSSVVATLDGQSQDGSARHSMLAAERGMDIEISARLADGDEGKDIRNPARNSLADDGKTQENIVSVDAAAPGTGTSPVVPETPHRAGDAELSLRSPSEKPKSATSAASTPVSLTKDRLPRSLSRVALSYRTNEWAKHLSYADTPEPDELRIAEAPKPKNKSDKERPAPVKIEELQQGAEEGVPAAALPRPDSFASNTSLQRVASKRDSRTASSPNLTSMAGIPPLARDQAGVSLPTTQVHTLGVPRSSSAMVLSRPSSSFDPIAEEHGMVNQPNATAEGTDYSRPISMGRSLSGADPAHRVSTPGVVSYSNPQTLLGQREAFLRSKSQGNLSSPPPDPSPMVTHPPSIAGSISNYPIYAAALTTDPDDIPLSQRKQMMRHNSLISAPSSSQPIQPSPSATTLAETSNFDSHQPKRESGVPSQAAREAKLAQFRTSVAMDLGAGTPMMTSSGRDAEVQRSIQAQRNMLLGQKEAAAQRKEMQRREKEWVDRAFDERMRKGELLEAHREAMRRMQQGVKKST</sequence>
<feature type="transmembrane region" description="Helical" evidence="6">
    <location>
        <begin position="195"/>
        <end position="213"/>
    </location>
</feature>
<feature type="compositionally biased region" description="Basic and acidic residues" evidence="5">
    <location>
        <begin position="749"/>
        <end position="775"/>
    </location>
</feature>
<dbReference type="HOGENOM" id="CLU_003667_0_0_1"/>
<feature type="transmembrane region" description="Helical" evidence="6">
    <location>
        <begin position="271"/>
        <end position="289"/>
    </location>
</feature>
<dbReference type="PANTHER" id="PTHR39469">
    <property type="entry name" value="CHROMOSOME 1, WHOLE GENOME SHOTGUN SEQUENCE"/>
    <property type="match status" value="1"/>
</dbReference>
<feature type="compositionally biased region" description="Polar residues" evidence="5">
    <location>
        <begin position="836"/>
        <end position="862"/>
    </location>
</feature>
<comment type="subcellular location">
    <subcellularLocation>
        <location evidence="1">Membrane</location>
        <topology evidence="1">Multi-pass membrane protein</topology>
    </subcellularLocation>
</comment>
<feature type="region of interest" description="Disordered" evidence="5">
    <location>
        <begin position="29"/>
        <end position="105"/>
    </location>
</feature>
<evidence type="ECO:0000256" key="7">
    <source>
        <dbReference type="SAM" id="SignalP"/>
    </source>
</evidence>
<dbReference type="EMBL" id="JPKY01000001">
    <property type="protein sequence ID" value="KFH49042.1"/>
    <property type="molecule type" value="Genomic_DNA"/>
</dbReference>
<evidence type="ECO:0000256" key="5">
    <source>
        <dbReference type="SAM" id="MobiDB-lite"/>
    </source>
</evidence>
<reference evidence="10" key="1">
    <citation type="journal article" date="2014" name="Genome Announc.">
        <title>Genome sequence and annotation of Acremonium chrysogenum, producer of the beta-lactam antibiotic cephalosporin C.</title>
        <authorList>
            <person name="Terfehr D."/>
            <person name="Dahlmann T.A."/>
            <person name="Specht T."/>
            <person name="Zadra I."/>
            <person name="Kuernsteiner H."/>
            <person name="Kueck U."/>
        </authorList>
    </citation>
    <scope>NUCLEOTIDE SEQUENCE [LARGE SCALE GENOMIC DNA]</scope>
    <source>
        <strain evidence="10">ATCC 11550 / CBS 779.69 / DSM 880 / IAM 14645 / JCM 23072 / IMI 49137</strain>
    </source>
</reference>
<feature type="signal peptide" evidence="7">
    <location>
        <begin position="1"/>
        <end position="23"/>
    </location>
</feature>
<feature type="compositionally biased region" description="Basic and acidic residues" evidence="5">
    <location>
        <begin position="639"/>
        <end position="661"/>
    </location>
</feature>
<evidence type="ECO:0000313" key="9">
    <source>
        <dbReference type="EMBL" id="KFH49042.1"/>
    </source>
</evidence>
<feature type="transmembrane region" description="Helical" evidence="6">
    <location>
        <begin position="247"/>
        <end position="264"/>
    </location>
</feature>
<feature type="region of interest" description="Disordered" evidence="5">
    <location>
        <begin position="735"/>
        <end position="946"/>
    </location>
</feature>
<feature type="transmembrane region" description="Helical" evidence="6">
    <location>
        <begin position="220"/>
        <end position="241"/>
    </location>
</feature>
<feature type="compositionally biased region" description="Basic and acidic residues" evidence="5">
    <location>
        <begin position="362"/>
        <end position="395"/>
    </location>
</feature>
<evidence type="ECO:0000256" key="6">
    <source>
        <dbReference type="SAM" id="Phobius"/>
    </source>
</evidence>
<keyword evidence="2 6" id="KW-0812">Transmembrane</keyword>
<evidence type="ECO:0000256" key="3">
    <source>
        <dbReference type="ARBA" id="ARBA00022989"/>
    </source>
</evidence>